<dbReference type="EMBL" id="JAAKZG010000003">
    <property type="protein sequence ID" value="NGN41116.1"/>
    <property type="molecule type" value="Genomic_DNA"/>
</dbReference>
<dbReference type="Gene3D" id="3.30.390.30">
    <property type="match status" value="1"/>
</dbReference>
<feature type="binding site" evidence="12">
    <location>
        <position position="312"/>
    </location>
    <ligand>
        <name>FAD</name>
        <dbReference type="ChEBI" id="CHEBI:57692"/>
    </ligand>
</feature>
<dbReference type="PIRSF" id="PIRSF000350">
    <property type="entry name" value="Mercury_reductase_MerA"/>
    <property type="match status" value="1"/>
</dbReference>
<sequence>MKDISCKLLVIGAGPGGYVCAIRAGQLGVDTVIVEAEKPGGTCLNVGCIPSKALIHAAEEFEKVSHMAGAKSPLGISVEAPKLDLAKTIAWKNGIVGRLNSGVTGLLKKAKVKIVHGRAKFRDGKTVEVETETGTQIIRAETVVIATGSAPVELPFLPFGGPVISSTDALALTKLPERLVVVGGGYIGLELGIAFAKLGSKVTVVEAEARILPQYDSELTRPVSKRLGELGVTVLTGAKAKGLSSKGDALVIETSGSEEQKLSADKILVTVGRKPVMEGWGLEEIDLDRAGKFLRIDDQCRTSMRGVYAIGDVTGEPMLAHRAMAQGEMVAEIVAGNKRSWDKRCIPAVCFTDPEIVTAGLSPEEARAQGREIKIGQFPFAANGRAMTMLGEEGFVRVVARADNHLVLGIQAVGHGVSELSTAFGLAIEMGARLEDIAGTIHAHPTQGEGFQEAALKALGHALHI</sequence>
<evidence type="ECO:0000256" key="11">
    <source>
        <dbReference type="PIRSR" id="PIRSR000350-2"/>
    </source>
</evidence>
<evidence type="ECO:0000259" key="15">
    <source>
        <dbReference type="Pfam" id="PF02852"/>
    </source>
</evidence>
<evidence type="ECO:0000256" key="12">
    <source>
        <dbReference type="PIRSR" id="PIRSR000350-3"/>
    </source>
</evidence>
<evidence type="ECO:0000256" key="2">
    <source>
        <dbReference type="ARBA" id="ARBA00012608"/>
    </source>
</evidence>
<evidence type="ECO:0000256" key="3">
    <source>
        <dbReference type="ARBA" id="ARBA00016961"/>
    </source>
</evidence>
<feature type="domain" description="FAD/NAD(P)-binding" evidence="16">
    <location>
        <begin position="7"/>
        <end position="327"/>
    </location>
</feature>
<comment type="cofactor">
    <cofactor evidence="12 14">
        <name>FAD</name>
        <dbReference type="ChEBI" id="CHEBI:57692"/>
    </cofactor>
    <text evidence="12 14">Binds 1 FAD per subunit.</text>
</comment>
<dbReference type="EC" id="1.8.1.4" evidence="2 14"/>
<dbReference type="InterPro" id="IPR001100">
    <property type="entry name" value="Pyr_nuc-diS_OxRdtase"/>
</dbReference>
<comment type="caution">
    <text evidence="17">The sequence shown here is derived from an EMBL/GenBank/DDBJ whole genome shotgun (WGS) entry which is preliminary data.</text>
</comment>
<dbReference type="InterPro" id="IPR023753">
    <property type="entry name" value="FAD/NAD-binding_dom"/>
</dbReference>
<dbReference type="InterPro" id="IPR036188">
    <property type="entry name" value="FAD/NAD-bd_sf"/>
</dbReference>
<comment type="similarity">
    <text evidence="1 14">Belongs to the class-I pyridine nucleotide-disulfide oxidoreductase family.</text>
</comment>
<comment type="miscellaneous">
    <text evidence="14">The active site is a redox-active disulfide bond.</text>
</comment>
<protein>
    <recommendedName>
        <fullName evidence="3 14">Dihydrolipoyl dehydrogenase</fullName>
        <ecNumber evidence="2 14">1.8.1.4</ecNumber>
    </recommendedName>
</protein>
<evidence type="ECO:0000256" key="9">
    <source>
        <dbReference type="ARBA" id="ARBA00023284"/>
    </source>
</evidence>
<keyword evidence="7 12" id="KW-0520">NAD</keyword>
<dbReference type="InterPro" id="IPR004099">
    <property type="entry name" value="Pyr_nucl-diS_OxRdtase_dimer"/>
</dbReference>
<dbReference type="SUPFAM" id="SSF51905">
    <property type="entry name" value="FAD/NAD(P)-binding domain"/>
    <property type="match status" value="1"/>
</dbReference>
<feature type="binding site" evidence="12">
    <location>
        <begin position="318"/>
        <end position="321"/>
    </location>
    <ligand>
        <name>FAD</name>
        <dbReference type="ChEBI" id="CHEBI:57692"/>
    </ligand>
</feature>
<evidence type="ECO:0000256" key="4">
    <source>
        <dbReference type="ARBA" id="ARBA00022630"/>
    </source>
</evidence>
<keyword evidence="6 14" id="KW-0560">Oxidoreductase</keyword>
<dbReference type="Proteomes" id="UP000481252">
    <property type="component" value="Unassembled WGS sequence"/>
</dbReference>
<name>A0A7C9R6L1_9HYPH</name>
<dbReference type="PRINTS" id="PR00411">
    <property type="entry name" value="PNDRDTASEI"/>
</dbReference>
<feature type="binding site" evidence="12">
    <location>
        <begin position="147"/>
        <end position="149"/>
    </location>
    <ligand>
        <name>FAD</name>
        <dbReference type="ChEBI" id="CHEBI:57692"/>
    </ligand>
</feature>
<keyword evidence="4 14" id="KW-0285">Flavoprotein</keyword>
<proteinExistence type="inferred from homology"/>
<evidence type="ECO:0000256" key="7">
    <source>
        <dbReference type="ARBA" id="ARBA00023027"/>
    </source>
</evidence>
<dbReference type="PANTHER" id="PTHR22912:SF160">
    <property type="entry name" value="DIHYDROLIPOYL DEHYDROGENASE"/>
    <property type="match status" value="1"/>
</dbReference>
<dbReference type="SUPFAM" id="SSF55424">
    <property type="entry name" value="FAD/NAD-linked reductases, dimerisation (C-terminal) domain"/>
    <property type="match status" value="1"/>
</dbReference>
<evidence type="ECO:0000256" key="10">
    <source>
        <dbReference type="ARBA" id="ARBA00049187"/>
    </source>
</evidence>
<keyword evidence="12" id="KW-0547">Nucleotide-binding</keyword>
<dbReference type="FunFam" id="3.30.390.30:FF:000001">
    <property type="entry name" value="Dihydrolipoyl dehydrogenase"/>
    <property type="match status" value="1"/>
</dbReference>
<feature type="domain" description="Pyridine nucleotide-disulphide oxidoreductase dimerisation" evidence="15">
    <location>
        <begin position="346"/>
        <end position="455"/>
    </location>
</feature>
<dbReference type="PROSITE" id="PS00076">
    <property type="entry name" value="PYRIDINE_REDOX_1"/>
    <property type="match status" value="1"/>
</dbReference>
<keyword evidence="5 12" id="KW-0274">FAD</keyword>
<comment type="catalytic activity">
    <reaction evidence="10 14">
        <text>N(6)-[(R)-dihydrolipoyl]-L-lysyl-[protein] + NAD(+) = N(6)-[(R)-lipoyl]-L-lysyl-[protein] + NADH + H(+)</text>
        <dbReference type="Rhea" id="RHEA:15045"/>
        <dbReference type="Rhea" id="RHEA-COMP:10474"/>
        <dbReference type="Rhea" id="RHEA-COMP:10475"/>
        <dbReference type="ChEBI" id="CHEBI:15378"/>
        <dbReference type="ChEBI" id="CHEBI:57540"/>
        <dbReference type="ChEBI" id="CHEBI:57945"/>
        <dbReference type="ChEBI" id="CHEBI:83099"/>
        <dbReference type="ChEBI" id="CHEBI:83100"/>
        <dbReference type="EC" id="1.8.1.4"/>
    </reaction>
</comment>
<evidence type="ECO:0000256" key="8">
    <source>
        <dbReference type="ARBA" id="ARBA00023157"/>
    </source>
</evidence>
<keyword evidence="18" id="KW-1185">Reference proteome</keyword>
<evidence type="ECO:0000256" key="6">
    <source>
        <dbReference type="ARBA" id="ARBA00023002"/>
    </source>
</evidence>
<feature type="binding site" evidence="12">
    <location>
        <position position="206"/>
    </location>
    <ligand>
        <name>NAD(+)</name>
        <dbReference type="ChEBI" id="CHEBI:57540"/>
    </ligand>
</feature>
<feature type="binding site" evidence="12">
    <location>
        <begin position="183"/>
        <end position="190"/>
    </location>
    <ligand>
        <name>NAD(+)</name>
        <dbReference type="ChEBI" id="CHEBI:57540"/>
    </ligand>
</feature>
<organism evidence="17 18">
    <name type="scientific">Mesorhizobium zhangyense</name>
    <dbReference type="NCBI Taxonomy" id="1776730"/>
    <lineage>
        <taxon>Bacteria</taxon>
        <taxon>Pseudomonadati</taxon>
        <taxon>Pseudomonadota</taxon>
        <taxon>Alphaproteobacteria</taxon>
        <taxon>Hyphomicrobiales</taxon>
        <taxon>Phyllobacteriaceae</taxon>
        <taxon>Mesorhizobium</taxon>
    </lineage>
</organism>
<feature type="disulfide bond" description="Redox-active" evidence="13">
    <location>
        <begin position="43"/>
        <end position="48"/>
    </location>
</feature>
<dbReference type="PRINTS" id="PR00368">
    <property type="entry name" value="FADPNR"/>
</dbReference>
<gene>
    <name evidence="17" type="primary">lpdA</name>
    <name evidence="17" type="ORF">G6N74_08570</name>
</gene>
<dbReference type="RefSeq" id="WP_165116324.1">
    <property type="nucleotide sequence ID" value="NZ_JAAKZG010000003.1"/>
</dbReference>
<dbReference type="AlphaFoldDB" id="A0A7C9R6L1"/>
<dbReference type="GO" id="GO:0050660">
    <property type="term" value="F:flavin adenine dinucleotide binding"/>
    <property type="evidence" value="ECO:0007669"/>
    <property type="project" value="InterPro"/>
</dbReference>
<evidence type="ECO:0000313" key="17">
    <source>
        <dbReference type="EMBL" id="NGN41116.1"/>
    </source>
</evidence>
<feature type="binding site" evidence="12">
    <location>
        <position position="272"/>
    </location>
    <ligand>
        <name>NAD(+)</name>
        <dbReference type="ChEBI" id="CHEBI:57540"/>
    </ligand>
</feature>
<dbReference type="InterPro" id="IPR016156">
    <property type="entry name" value="FAD/NAD-linked_Rdtase_dimer_sf"/>
</dbReference>
<evidence type="ECO:0000256" key="13">
    <source>
        <dbReference type="PIRSR" id="PIRSR000350-4"/>
    </source>
</evidence>
<dbReference type="Gene3D" id="3.50.50.60">
    <property type="entry name" value="FAD/NAD(P)-binding domain"/>
    <property type="match status" value="2"/>
</dbReference>
<evidence type="ECO:0000256" key="5">
    <source>
        <dbReference type="ARBA" id="ARBA00022827"/>
    </source>
</evidence>
<dbReference type="InterPro" id="IPR006258">
    <property type="entry name" value="Lipoamide_DH"/>
</dbReference>
<dbReference type="Pfam" id="PF02852">
    <property type="entry name" value="Pyr_redox_dim"/>
    <property type="match status" value="1"/>
</dbReference>
<dbReference type="InterPro" id="IPR012999">
    <property type="entry name" value="Pyr_OxRdtase_I_AS"/>
</dbReference>
<evidence type="ECO:0000256" key="1">
    <source>
        <dbReference type="ARBA" id="ARBA00007532"/>
    </source>
</evidence>
<accession>A0A7C9R6L1</accession>
<dbReference type="GO" id="GO:0006103">
    <property type="term" value="P:2-oxoglutarate metabolic process"/>
    <property type="evidence" value="ECO:0007669"/>
    <property type="project" value="TreeGrafter"/>
</dbReference>
<keyword evidence="8" id="KW-1015">Disulfide bond</keyword>
<dbReference type="NCBIfam" id="TIGR01350">
    <property type="entry name" value="lipoamide_DH"/>
    <property type="match status" value="1"/>
</dbReference>
<evidence type="ECO:0000259" key="16">
    <source>
        <dbReference type="Pfam" id="PF07992"/>
    </source>
</evidence>
<dbReference type="Pfam" id="PF07992">
    <property type="entry name" value="Pyr_redox_2"/>
    <property type="match status" value="1"/>
</dbReference>
<reference evidence="17 18" key="1">
    <citation type="submission" date="2020-02" db="EMBL/GenBank/DDBJ databases">
        <title>Genome sequence of the type strain CGMCC 1.15528 of Mesorhizobium zhangyense.</title>
        <authorList>
            <person name="Gao J."/>
            <person name="Sun J."/>
        </authorList>
    </citation>
    <scope>NUCLEOTIDE SEQUENCE [LARGE SCALE GENOMIC DNA]</scope>
    <source>
        <strain evidence="17 18">CGMCC 1.15528</strain>
    </source>
</reference>
<evidence type="ECO:0000256" key="14">
    <source>
        <dbReference type="RuleBase" id="RU003692"/>
    </source>
</evidence>
<evidence type="ECO:0000313" key="18">
    <source>
        <dbReference type="Proteomes" id="UP000481252"/>
    </source>
</evidence>
<feature type="binding site" evidence="12">
    <location>
        <position position="52"/>
    </location>
    <ligand>
        <name>FAD</name>
        <dbReference type="ChEBI" id="CHEBI:57692"/>
    </ligand>
</feature>
<dbReference type="InterPro" id="IPR050151">
    <property type="entry name" value="Class-I_Pyr_Nuc-Dis_Oxidored"/>
</dbReference>
<dbReference type="PANTHER" id="PTHR22912">
    <property type="entry name" value="DISULFIDE OXIDOREDUCTASE"/>
    <property type="match status" value="1"/>
</dbReference>
<feature type="active site" description="Proton acceptor" evidence="11">
    <location>
        <position position="444"/>
    </location>
</feature>
<keyword evidence="9 14" id="KW-0676">Redox-active center</keyword>
<dbReference type="GO" id="GO:0004148">
    <property type="term" value="F:dihydrolipoyl dehydrogenase (NADH) activity"/>
    <property type="evidence" value="ECO:0007669"/>
    <property type="project" value="UniProtKB-EC"/>
</dbReference>